<dbReference type="EMBL" id="CP015093">
    <property type="protein sequence ID" value="APZ53095.1"/>
    <property type="molecule type" value="Genomic_DNA"/>
</dbReference>
<organism evidence="1 2">
    <name type="scientific">Salipiger abyssi</name>
    <dbReference type="NCBI Taxonomy" id="1250539"/>
    <lineage>
        <taxon>Bacteria</taxon>
        <taxon>Pseudomonadati</taxon>
        <taxon>Pseudomonadota</taxon>
        <taxon>Alphaproteobacteria</taxon>
        <taxon>Rhodobacterales</taxon>
        <taxon>Roseobacteraceae</taxon>
        <taxon>Salipiger</taxon>
    </lineage>
</organism>
<gene>
    <name evidence="1" type="ORF">Ga0080574_TMP2761</name>
</gene>
<protein>
    <recommendedName>
        <fullName evidence="3">Response regulatory domain-containing protein</fullName>
    </recommendedName>
</protein>
<sequence length="102" mass="10980">MAEDIATTLGETYPGARIECVQDRDAAMAVLSELPRVEMAIVALTPEEAQTSDLGRALSDRQARIALMGIEAEDHGEASGFAVLHRPFRTADLLAMLRVAGR</sequence>
<dbReference type="RefSeq" id="WP_076700295.1">
    <property type="nucleotide sequence ID" value="NZ_CP015093.1"/>
</dbReference>
<evidence type="ECO:0000313" key="2">
    <source>
        <dbReference type="Proteomes" id="UP000187059"/>
    </source>
</evidence>
<dbReference type="OrthoDB" id="7851458at2"/>
<evidence type="ECO:0000313" key="1">
    <source>
        <dbReference type="EMBL" id="APZ53095.1"/>
    </source>
</evidence>
<dbReference type="KEGG" id="paby:Ga0080574_TMP2761"/>
<keyword evidence="2" id="KW-1185">Reference proteome</keyword>
<proteinExistence type="predicted"/>
<name>A0A1P8UUM2_9RHOB</name>
<accession>A0A1P8UUM2</accession>
<dbReference type="AlphaFoldDB" id="A0A1P8UUM2"/>
<reference evidence="1 2" key="1">
    <citation type="submission" date="2016-04" db="EMBL/GenBank/DDBJ databases">
        <title>Deep-sea bacteria in the southern Pacific.</title>
        <authorList>
            <person name="Tang K."/>
        </authorList>
    </citation>
    <scope>NUCLEOTIDE SEQUENCE [LARGE SCALE GENOMIC DNA]</scope>
    <source>
        <strain evidence="1 2">JLT2014</strain>
    </source>
</reference>
<evidence type="ECO:0008006" key="3">
    <source>
        <dbReference type="Google" id="ProtNLM"/>
    </source>
</evidence>
<dbReference type="Proteomes" id="UP000187059">
    <property type="component" value="Chromosome"/>
</dbReference>